<protein>
    <submittedName>
        <fullName evidence="1">Uncharacterized protein</fullName>
    </submittedName>
</protein>
<evidence type="ECO:0000313" key="1">
    <source>
        <dbReference type="EMBL" id="ALE08725.1"/>
    </source>
</evidence>
<dbReference type="EMBL" id="CP010411">
    <property type="protein sequence ID" value="ALE08725.1"/>
    <property type="molecule type" value="Genomic_DNA"/>
</dbReference>
<dbReference type="Proteomes" id="UP000067206">
    <property type="component" value="Chromosome"/>
</dbReference>
<dbReference type="RefSeq" id="WP_060620322.1">
    <property type="nucleotide sequence ID" value="NZ_CP010411.1"/>
</dbReference>
<dbReference type="PATRIC" id="fig|1682.24.peg.644"/>
<organism evidence="1 2">
    <name type="scientific">Bifidobacterium longum subsp. infantis</name>
    <dbReference type="NCBI Taxonomy" id="1682"/>
    <lineage>
        <taxon>Bacteria</taxon>
        <taxon>Bacillati</taxon>
        <taxon>Actinomycetota</taxon>
        <taxon>Actinomycetes</taxon>
        <taxon>Bifidobacteriales</taxon>
        <taxon>Bifidobacteriaceae</taxon>
        <taxon>Bifidobacterium</taxon>
    </lineage>
</organism>
<dbReference type="AlphaFoldDB" id="A0A0M3T5Z7"/>
<proteinExistence type="predicted"/>
<sequence length="214" mass="22491">MKKVRKYLARIIACILSMATLLVVAPVANASVPDAQSDGYVPCAVPSVDTELENLLWKIVDVGEYFSFEGDRLTVSLSEEQLKTDYGFSDAEYVFLVDNVLNPPTEDIQDIESLPTTYASCSGVYISYIDFTVGFAAALFVASSVSPAALAAAFTAVASAISGPVGTIIAGGVAVLGIGFFADLATKIIGAVAQGKGVCLTLAWEFPPLKSEIM</sequence>
<reference evidence="1 2" key="1">
    <citation type="submission" date="2014-12" db="EMBL/GenBank/DDBJ databases">
        <title>Complete genome sequence of Bifidobacterium longum subsp. infantis BT1.</title>
        <authorList>
            <person name="Kim J.F."/>
            <person name="Kwak M.-J."/>
        </authorList>
    </citation>
    <scope>NUCLEOTIDE SEQUENCE [LARGE SCALE GENOMIC DNA]</scope>
    <source>
        <strain evidence="1 2">BT1</strain>
    </source>
</reference>
<accession>A0A0M3T5Z7</accession>
<gene>
    <name evidence="1" type="ORF">RY67_668</name>
</gene>
<name>A0A0M3T5Z7_BIFLI</name>
<evidence type="ECO:0000313" key="2">
    <source>
        <dbReference type="Proteomes" id="UP000067206"/>
    </source>
</evidence>